<organism evidence="3">
    <name type="scientific">uncultured Desulfovibrio sp</name>
    <dbReference type="NCBI Taxonomy" id="167968"/>
    <lineage>
        <taxon>Bacteria</taxon>
        <taxon>Pseudomonadati</taxon>
        <taxon>Thermodesulfobacteriota</taxon>
        <taxon>Desulfovibrionia</taxon>
        <taxon>Desulfovibrionales</taxon>
        <taxon>Desulfovibrionaceae</taxon>
        <taxon>Desulfovibrio</taxon>
        <taxon>environmental samples</taxon>
    </lineage>
</organism>
<gene>
    <name evidence="3" type="ORF">KM92DES2_11426</name>
</gene>
<dbReference type="RefSeq" id="WP_227119073.1">
    <property type="nucleotide sequence ID" value="NZ_LT598928.1"/>
</dbReference>
<dbReference type="SUPFAM" id="SSF110857">
    <property type="entry name" value="Gamma-glutamyl cyclotransferase-like"/>
    <property type="match status" value="1"/>
</dbReference>
<name>A0A212JNC7_9BACT</name>
<sequence>MDITTGFEHYGRKDRQYYFAYGSNMNPKQMAERCFAARVVCAACLPGYRLAFYGHNRVWDGGQETVVQTPGPDKDQAVWGVLYELPFGDAASLDLWSSVRLDGGGAYFHYPVQVVDVAGRAHTAVLYKKDVLGQAVVPSSEYLAHILAGARANGLPGPYVNHLENLQSVPARYPVPKRDMLRGVLRESTCAECAG</sequence>
<dbReference type="CDD" id="cd06661">
    <property type="entry name" value="GGCT_like"/>
    <property type="match status" value="1"/>
</dbReference>
<dbReference type="Pfam" id="PF13772">
    <property type="entry name" value="AIG2_2"/>
    <property type="match status" value="1"/>
</dbReference>
<dbReference type="GO" id="GO:0003839">
    <property type="term" value="F:gamma-glutamylcyclotransferase activity"/>
    <property type="evidence" value="ECO:0007669"/>
    <property type="project" value="InterPro"/>
</dbReference>
<dbReference type="InterPro" id="IPR036568">
    <property type="entry name" value="GGCT-like_sf"/>
</dbReference>
<dbReference type="Gene3D" id="3.10.490.10">
    <property type="entry name" value="Gamma-glutamyl cyclotransferase-like"/>
    <property type="match status" value="1"/>
</dbReference>
<dbReference type="AlphaFoldDB" id="A0A212JNC7"/>
<dbReference type="InterPro" id="IPR017939">
    <property type="entry name" value="G-Glutamylcylcotransferase"/>
</dbReference>
<dbReference type="InterPro" id="IPR013024">
    <property type="entry name" value="GGCT-like"/>
</dbReference>
<evidence type="ECO:0000256" key="1">
    <source>
        <dbReference type="ARBA" id="ARBA00023239"/>
    </source>
</evidence>
<evidence type="ECO:0000313" key="3">
    <source>
        <dbReference type="EMBL" id="SBW00946.1"/>
    </source>
</evidence>
<accession>A0A212JNC7</accession>
<proteinExistence type="predicted"/>
<reference evidence="3" key="1">
    <citation type="submission" date="2016-04" db="EMBL/GenBank/DDBJ databases">
        <authorList>
            <person name="Evans L.H."/>
            <person name="Alamgir A."/>
            <person name="Owens N."/>
            <person name="Weber N.D."/>
            <person name="Virtaneva K."/>
            <person name="Barbian K."/>
            <person name="Babar A."/>
            <person name="Rosenke K."/>
        </authorList>
    </citation>
    <scope>NUCLEOTIDE SEQUENCE</scope>
    <source>
        <strain evidence="3">92-2</strain>
    </source>
</reference>
<protein>
    <recommendedName>
        <fullName evidence="4">AIG2 family protein</fullName>
    </recommendedName>
</protein>
<keyword evidence="1" id="KW-0456">Lyase</keyword>
<dbReference type="PANTHER" id="PTHR12935">
    <property type="entry name" value="GAMMA-GLUTAMYLCYCLOTRANSFERASE"/>
    <property type="match status" value="1"/>
</dbReference>
<feature type="binding site" evidence="2">
    <location>
        <begin position="18"/>
        <end position="23"/>
    </location>
    <ligand>
        <name>substrate</name>
    </ligand>
</feature>
<evidence type="ECO:0000256" key="2">
    <source>
        <dbReference type="PIRSR" id="PIRSR617939-2"/>
    </source>
</evidence>
<dbReference type="PANTHER" id="PTHR12935:SF0">
    <property type="entry name" value="GAMMA-GLUTAMYLCYCLOTRANSFERASE"/>
    <property type="match status" value="1"/>
</dbReference>
<evidence type="ECO:0008006" key="4">
    <source>
        <dbReference type="Google" id="ProtNLM"/>
    </source>
</evidence>
<dbReference type="EMBL" id="FLUP01000001">
    <property type="protein sequence ID" value="SBW00946.1"/>
    <property type="molecule type" value="Genomic_DNA"/>
</dbReference>
<feature type="binding site" evidence="2">
    <location>
        <position position="142"/>
    </location>
    <ligand>
        <name>substrate</name>
    </ligand>
</feature>